<dbReference type="AlphaFoldDB" id="A0A9W9PAV4"/>
<gene>
    <name evidence="1" type="ORF">N7469_002581</name>
</gene>
<evidence type="ECO:0000313" key="1">
    <source>
        <dbReference type="EMBL" id="KAJ5240990.1"/>
    </source>
</evidence>
<dbReference type="RefSeq" id="XP_056503995.1">
    <property type="nucleotide sequence ID" value="XM_056641501.1"/>
</dbReference>
<keyword evidence="2" id="KW-1185">Reference proteome</keyword>
<dbReference type="GeneID" id="81380668"/>
<accession>A0A9W9PAV4</accession>
<dbReference type="OrthoDB" id="4369595at2759"/>
<sequence>MVKFSKPSATHLAGHEIPLYAEPDCLSDTATIFPDDRNQEQNITVQGTGAHIKSNLTKFSTSNYPSQGMSAAVWICCQSNDVNTFALAPERCSVCGHFKCLYCS</sequence>
<dbReference type="Proteomes" id="UP001147733">
    <property type="component" value="Unassembled WGS sequence"/>
</dbReference>
<proteinExistence type="predicted"/>
<organism evidence="1 2">
    <name type="scientific">Penicillium citrinum</name>
    <dbReference type="NCBI Taxonomy" id="5077"/>
    <lineage>
        <taxon>Eukaryota</taxon>
        <taxon>Fungi</taxon>
        <taxon>Dikarya</taxon>
        <taxon>Ascomycota</taxon>
        <taxon>Pezizomycotina</taxon>
        <taxon>Eurotiomycetes</taxon>
        <taxon>Eurotiomycetidae</taxon>
        <taxon>Eurotiales</taxon>
        <taxon>Aspergillaceae</taxon>
        <taxon>Penicillium</taxon>
    </lineage>
</organism>
<protein>
    <submittedName>
        <fullName evidence="1">Uncharacterized protein</fullName>
    </submittedName>
</protein>
<comment type="caution">
    <text evidence="1">The sequence shown here is derived from an EMBL/GenBank/DDBJ whole genome shotgun (WGS) entry which is preliminary data.</text>
</comment>
<name>A0A9W9PAV4_PENCI</name>
<evidence type="ECO:0000313" key="2">
    <source>
        <dbReference type="Proteomes" id="UP001147733"/>
    </source>
</evidence>
<dbReference type="EMBL" id="JAPQKT010000002">
    <property type="protein sequence ID" value="KAJ5240990.1"/>
    <property type="molecule type" value="Genomic_DNA"/>
</dbReference>
<reference evidence="1" key="1">
    <citation type="submission" date="2022-11" db="EMBL/GenBank/DDBJ databases">
        <authorList>
            <person name="Petersen C."/>
        </authorList>
    </citation>
    <scope>NUCLEOTIDE SEQUENCE</scope>
    <source>
        <strain evidence="1">IBT 23319</strain>
    </source>
</reference>
<reference evidence="1" key="2">
    <citation type="journal article" date="2023" name="IMA Fungus">
        <title>Comparative genomic study of the Penicillium genus elucidates a diverse pangenome and 15 lateral gene transfer events.</title>
        <authorList>
            <person name="Petersen C."/>
            <person name="Sorensen T."/>
            <person name="Nielsen M.R."/>
            <person name="Sondergaard T.E."/>
            <person name="Sorensen J.L."/>
            <person name="Fitzpatrick D.A."/>
            <person name="Frisvad J.C."/>
            <person name="Nielsen K.L."/>
        </authorList>
    </citation>
    <scope>NUCLEOTIDE SEQUENCE</scope>
    <source>
        <strain evidence="1">IBT 23319</strain>
    </source>
</reference>